<keyword evidence="1" id="KW-0812">Transmembrane</keyword>
<keyword evidence="1" id="KW-1133">Transmembrane helix</keyword>
<evidence type="ECO:0000256" key="1">
    <source>
        <dbReference type="SAM" id="Phobius"/>
    </source>
</evidence>
<dbReference type="Gene3D" id="3.40.309.10">
    <property type="entry name" value="Aldehyde Dehydrogenase, Chain A, domain 2"/>
    <property type="match status" value="1"/>
</dbReference>
<dbReference type="Proteomes" id="UP001201262">
    <property type="component" value="Unassembled WGS sequence"/>
</dbReference>
<dbReference type="InterPro" id="IPR016163">
    <property type="entry name" value="Ald_DH_C"/>
</dbReference>
<dbReference type="RefSeq" id="XP_046071210.1">
    <property type="nucleotide sequence ID" value="XM_046211428.1"/>
</dbReference>
<gene>
    <name evidence="3" type="ORF">BGW36DRAFT_298386</name>
</gene>
<dbReference type="GeneID" id="70241715"/>
<dbReference type="InterPro" id="IPR016162">
    <property type="entry name" value="Ald_DH_N"/>
</dbReference>
<accession>A0AAD4KQU6</accession>
<dbReference type="Gene3D" id="3.40.605.10">
    <property type="entry name" value="Aldehyde Dehydrogenase, Chain A, domain 1"/>
    <property type="match status" value="1"/>
</dbReference>
<feature type="transmembrane region" description="Helical" evidence="1">
    <location>
        <begin position="459"/>
        <end position="479"/>
    </location>
</feature>
<dbReference type="GO" id="GO:0016620">
    <property type="term" value="F:oxidoreductase activity, acting on the aldehyde or oxo group of donors, NAD or NADP as acceptor"/>
    <property type="evidence" value="ECO:0007669"/>
    <property type="project" value="InterPro"/>
</dbReference>
<dbReference type="EMBL" id="JAJTJA010000007">
    <property type="protein sequence ID" value="KAH8696272.1"/>
    <property type="molecule type" value="Genomic_DNA"/>
</dbReference>
<sequence>MTSDSFSRIQISCLEARPQSIRLRQNLFHSLHAALKSSEKTIKSAIAEDTSHDEWETSLEYTLAISELREHYSSLDLEQDLKRQKSVEDLQGTTNVGIVYIIPSKQNQFYSVISALTAALAAGNCVVLELPTTLTQVSAVLRAVLPKALDADIFAIIGDRISKENLSKCHVLDQTGIIPASLRDGGNDSNSVNLHHERVVAVVDRSANIPDAASIICASRAIFNGQSVYSPALVLVNEFVADDFLFHLAQAIISPMHKQKDILSKSSHPSMGGPNGHSQIKTEFESKDNLNVIISGENGSIVEIKDRTQVLVGRQIDSRVISIYRITSLDDAIDLCNGFQTPLEASYVFAAVAETNYLSRFIDARISCINHIPCELMVGPFAPEHPTIAPSPSPRYSPALFRLPRPRFSHASQMSILCLKSAISRSTKVLDPWSRPILQTALPAIKQGDGNSVGFFDQAFIMVGITFASVIAGGAFTLYQLSKRHWLGY</sequence>
<dbReference type="PANTHER" id="PTHR43111">
    <property type="entry name" value="ALDEHYDE DEHYDROGENASE B-RELATED"/>
    <property type="match status" value="1"/>
</dbReference>
<dbReference type="SUPFAM" id="SSF53720">
    <property type="entry name" value="ALDH-like"/>
    <property type="match status" value="1"/>
</dbReference>
<keyword evidence="1" id="KW-0472">Membrane</keyword>
<evidence type="ECO:0000259" key="2">
    <source>
        <dbReference type="Pfam" id="PF00171"/>
    </source>
</evidence>
<feature type="domain" description="Aldehyde dehydrogenase" evidence="2">
    <location>
        <begin position="20"/>
        <end position="154"/>
    </location>
</feature>
<dbReference type="InterPro" id="IPR016161">
    <property type="entry name" value="Ald_DH/histidinol_DH"/>
</dbReference>
<dbReference type="InterPro" id="IPR015590">
    <property type="entry name" value="Aldehyde_DH_dom"/>
</dbReference>
<evidence type="ECO:0000313" key="4">
    <source>
        <dbReference type="Proteomes" id="UP001201262"/>
    </source>
</evidence>
<organism evidence="3 4">
    <name type="scientific">Talaromyces proteolyticus</name>
    <dbReference type="NCBI Taxonomy" id="1131652"/>
    <lineage>
        <taxon>Eukaryota</taxon>
        <taxon>Fungi</taxon>
        <taxon>Dikarya</taxon>
        <taxon>Ascomycota</taxon>
        <taxon>Pezizomycotina</taxon>
        <taxon>Eurotiomycetes</taxon>
        <taxon>Eurotiomycetidae</taxon>
        <taxon>Eurotiales</taxon>
        <taxon>Trichocomaceae</taxon>
        <taxon>Talaromyces</taxon>
        <taxon>Talaromyces sect. Bacilispori</taxon>
    </lineage>
</organism>
<reference evidence="3" key="1">
    <citation type="submission" date="2021-12" db="EMBL/GenBank/DDBJ databases">
        <title>Convergent genome expansion in fungi linked to evolution of root-endophyte symbiosis.</title>
        <authorList>
            <consortium name="DOE Joint Genome Institute"/>
            <person name="Ke Y.-H."/>
            <person name="Bonito G."/>
            <person name="Liao H.-L."/>
            <person name="Looney B."/>
            <person name="Rojas-Flechas A."/>
            <person name="Nash J."/>
            <person name="Hameed K."/>
            <person name="Schadt C."/>
            <person name="Martin F."/>
            <person name="Crous P.W."/>
            <person name="Miettinen O."/>
            <person name="Magnuson J.K."/>
            <person name="Labbe J."/>
            <person name="Jacobson D."/>
            <person name="Doktycz M.J."/>
            <person name="Veneault-Fourrey C."/>
            <person name="Kuo A."/>
            <person name="Mondo S."/>
            <person name="Calhoun S."/>
            <person name="Riley R."/>
            <person name="Ohm R."/>
            <person name="LaButti K."/>
            <person name="Andreopoulos B."/>
            <person name="Pangilinan J."/>
            <person name="Nolan M."/>
            <person name="Tritt A."/>
            <person name="Clum A."/>
            <person name="Lipzen A."/>
            <person name="Daum C."/>
            <person name="Barry K."/>
            <person name="Grigoriev I.V."/>
            <person name="Vilgalys R."/>
        </authorList>
    </citation>
    <scope>NUCLEOTIDE SEQUENCE</scope>
    <source>
        <strain evidence="3">PMI_201</strain>
    </source>
</reference>
<evidence type="ECO:0000313" key="3">
    <source>
        <dbReference type="EMBL" id="KAH8696272.1"/>
    </source>
</evidence>
<protein>
    <submittedName>
        <fullName evidence="3">Aldehyde/histidinol dehydrogenase</fullName>
    </submittedName>
</protein>
<dbReference type="PANTHER" id="PTHR43111:SF1">
    <property type="entry name" value="ALDEHYDE DEHYDROGENASE B-RELATED"/>
    <property type="match status" value="1"/>
</dbReference>
<keyword evidence="4" id="KW-1185">Reference proteome</keyword>
<name>A0AAD4KQU6_9EURO</name>
<proteinExistence type="predicted"/>
<dbReference type="Pfam" id="PF00171">
    <property type="entry name" value="Aldedh"/>
    <property type="match status" value="1"/>
</dbReference>
<comment type="caution">
    <text evidence="3">The sequence shown here is derived from an EMBL/GenBank/DDBJ whole genome shotgun (WGS) entry which is preliminary data.</text>
</comment>
<dbReference type="AlphaFoldDB" id="A0AAD4KQU6"/>